<accession>A0A2H9TH00</accession>
<comment type="caution">
    <text evidence="1">The sequence shown here is derived from an EMBL/GenBank/DDBJ whole genome shotgun (WGS) entry which is preliminary data.</text>
</comment>
<proteinExistence type="predicted"/>
<dbReference type="AlphaFoldDB" id="A0A2H9TH00"/>
<organism evidence="1 2">
    <name type="scientific">Paramicrosporidium saccamoebae</name>
    <dbReference type="NCBI Taxonomy" id="1246581"/>
    <lineage>
        <taxon>Eukaryota</taxon>
        <taxon>Fungi</taxon>
        <taxon>Fungi incertae sedis</taxon>
        <taxon>Cryptomycota</taxon>
        <taxon>Cryptomycota incertae sedis</taxon>
        <taxon>Paramicrosporidium</taxon>
    </lineage>
</organism>
<name>A0A2H9TH00_9FUNG</name>
<gene>
    <name evidence="1" type="ORF">PSACC_03156</name>
</gene>
<dbReference type="EMBL" id="MTSL01000192">
    <property type="protein sequence ID" value="PJF17034.1"/>
    <property type="molecule type" value="Genomic_DNA"/>
</dbReference>
<reference evidence="1 2" key="1">
    <citation type="submission" date="2016-10" db="EMBL/GenBank/DDBJ databases">
        <title>The genome of Paramicrosporidium saccamoebae is the missing link in understanding Cryptomycota and Microsporidia evolution.</title>
        <authorList>
            <person name="Quandt C.A."/>
            <person name="Beaudet D."/>
            <person name="Corsaro D."/>
            <person name="Michel R."/>
            <person name="Corradi N."/>
            <person name="James T."/>
        </authorList>
    </citation>
    <scope>NUCLEOTIDE SEQUENCE [LARGE SCALE GENOMIC DNA]</scope>
    <source>
        <strain evidence="1 2">KSL3</strain>
    </source>
</reference>
<sequence length="160" mass="17762">MSVEAQSALRRIQGELVLLEKQQAHFATVLCEFQNYVSLLLSVRSGALIRNECNLLDVENKAAALQFRAHTASCDMTLTIGSLDKLLNRVYSATGDTGLRALLTREREVLQHRRTLCERDFELAGPNLETLTTTIALLRNPRPPDLGPLYDAFGVPSINP</sequence>
<dbReference type="Proteomes" id="UP000240830">
    <property type="component" value="Unassembled WGS sequence"/>
</dbReference>
<protein>
    <submittedName>
        <fullName evidence="1">Uncharacterized protein</fullName>
    </submittedName>
</protein>
<evidence type="ECO:0000313" key="1">
    <source>
        <dbReference type="EMBL" id="PJF17034.1"/>
    </source>
</evidence>
<evidence type="ECO:0000313" key="2">
    <source>
        <dbReference type="Proteomes" id="UP000240830"/>
    </source>
</evidence>
<keyword evidence="2" id="KW-1185">Reference proteome</keyword>